<evidence type="ECO:0000313" key="3">
    <source>
        <dbReference type="Proteomes" id="UP000003711"/>
    </source>
</evidence>
<keyword evidence="1" id="KW-1133">Transmembrane helix</keyword>
<accession>E2NGF3</accession>
<comment type="caution">
    <text evidence="2">The sequence shown here is derived from an EMBL/GenBank/DDBJ whole genome shotgun (WGS) entry which is preliminary data.</text>
</comment>
<keyword evidence="1" id="KW-0812">Transmembrane</keyword>
<organism evidence="2 3">
    <name type="scientific">Bacteroides cellulosilyticus DSM 14838</name>
    <dbReference type="NCBI Taxonomy" id="537012"/>
    <lineage>
        <taxon>Bacteria</taxon>
        <taxon>Pseudomonadati</taxon>
        <taxon>Bacteroidota</taxon>
        <taxon>Bacteroidia</taxon>
        <taxon>Bacteroidales</taxon>
        <taxon>Bacteroidaceae</taxon>
        <taxon>Bacteroides</taxon>
    </lineage>
</organism>
<dbReference type="HOGENOM" id="CLU_3161337_0_0_10"/>
<feature type="transmembrane region" description="Helical" evidence="1">
    <location>
        <begin position="6"/>
        <end position="25"/>
    </location>
</feature>
<dbReference type="EMBL" id="ACCH01000239">
    <property type="protein sequence ID" value="EEF88995.1"/>
    <property type="molecule type" value="Genomic_DNA"/>
</dbReference>
<evidence type="ECO:0000256" key="1">
    <source>
        <dbReference type="SAM" id="Phobius"/>
    </source>
</evidence>
<dbReference type="AlphaFoldDB" id="E2NGF3"/>
<name>E2NGF3_9BACE</name>
<evidence type="ECO:0000313" key="2">
    <source>
        <dbReference type="EMBL" id="EEF88995.1"/>
    </source>
</evidence>
<protein>
    <submittedName>
        <fullName evidence="2">Uncharacterized protein</fullName>
    </submittedName>
</protein>
<proteinExistence type="predicted"/>
<sequence length="47" mass="6203">NIMYFLFYNYLYISILYIHEFIKFYQYYPIFRKYYIEIQQYTAFIKI</sequence>
<keyword evidence="1" id="KW-0472">Membrane</keyword>
<feature type="non-terminal residue" evidence="2">
    <location>
        <position position="1"/>
    </location>
</feature>
<gene>
    <name evidence="2" type="ORF">BACCELL_03378</name>
</gene>
<dbReference type="Proteomes" id="UP000003711">
    <property type="component" value="Unassembled WGS sequence"/>
</dbReference>
<reference evidence="2 3" key="2">
    <citation type="submission" date="2009-01" db="EMBL/GenBank/DDBJ databases">
        <title>Draft genome sequence of Bacteroides cellulosilyticus (DSM 14838).</title>
        <authorList>
            <person name="Sudarsanam P."/>
            <person name="Ley R."/>
            <person name="Guruge J."/>
            <person name="Turnbaugh P.J."/>
            <person name="Mahowald M."/>
            <person name="Liep D."/>
            <person name="Gordon J."/>
        </authorList>
    </citation>
    <scope>NUCLEOTIDE SEQUENCE [LARGE SCALE GENOMIC DNA]</scope>
    <source>
        <strain evidence="2 3">DSM 14838</strain>
    </source>
</reference>
<reference evidence="2 3" key="1">
    <citation type="submission" date="2008-12" db="EMBL/GenBank/DDBJ databases">
        <authorList>
            <person name="Fulton L."/>
            <person name="Clifton S."/>
            <person name="Fulton B."/>
            <person name="Xu J."/>
            <person name="Minx P."/>
            <person name="Pepin K.H."/>
            <person name="Johnson M."/>
            <person name="Bhonagiri V."/>
            <person name="Nash W.E."/>
            <person name="Mardis E.R."/>
            <person name="Wilson R.K."/>
        </authorList>
    </citation>
    <scope>NUCLEOTIDE SEQUENCE [LARGE SCALE GENOMIC DNA]</scope>
    <source>
        <strain evidence="2 3">DSM 14838</strain>
    </source>
</reference>